<comment type="caution">
    <text evidence="1">The sequence shown here is derived from an EMBL/GenBank/DDBJ whole genome shotgun (WGS) entry which is preliminary data.</text>
</comment>
<gene>
    <name evidence="1" type="ORF">QUW28_08370</name>
</gene>
<accession>A0ABT7VAH8</accession>
<proteinExistence type="predicted"/>
<evidence type="ECO:0000313" key="1">
    <source>
        <dbReference type="EMBL" id="MDM8275500.1"/>
    </source>
</evidence>
<organism evidence="1 2">
    <name type="scientific">Enorma phocaeensis</name>
    <dbReference type="NCBI Taxonomy" id="1871019"/>
    <lineage>
        <taxon>Bacteria</taxon>
        <taxon>Bacillati</taxon>
        <taxon>Actinomycetota</taxon>
        <taxon>Coriobacteriia</taxon>
        <taxon>Coriobacteriales</taxon>
        <taxon>Coriobacteriaceae</taxon>
        <taxon>Enorma</taxon>
    </lineage>
</organism>
<sequence>MDEPLTRRRFTEAVVRNCAPTLLGAKPASLFTLPGCFRAEDEACRPCRMACERRQALRRFVDEACDELASAGVVVKVLSCRTYGALVYVYRPLELARHLSDARIVRALADNGYPLGARRQEAGFPAPACRLGTAGRMPEGQAGACRQVWEPDLAALIGALEERLALGGIPHEIGFFLGYPYEDVSGFIKYRGQACICLGAWKVYANARQAQRRFSRFKRCTRRCCALYQRGASLSDLAGPQQLVSLSRASGA</sequence>
<name>A0ABT7VAH8_9ACTN</name>
<dbReference type="RefSeq" id="WP_289545588.1">
    <property type="nucleotide sequence ID" value="NZ_JAUDDZ010000012.1"/>
</dbReference>
<dbReference type="EMBL" id="JAUDDZ010000012">
    <property type="protein sequence ID" value="MDM8275500.1"/>
    <property type="molecule type" value="Genomic_DNA"/>
</dbReference>
<dbReference type="InterPro" id="IPR024523">
    <property type="entry name" value="DUF3793"/>
</dbReference>
<keyword evidence="2" id="KW-1185">Reference proteome</keyword>
<evidence type="ECO:0000313" key="2">
    <source>
        <dbReference type="Proteomes" id="UP001529421"/>
    </source>
</evidence>
<reference evidence="2" key="1">
    <citation type="submission" date="2023-06" db="EMBL/GenBank/DDBJ databases">
        <title>Identification and characterization of horizontal gene transfer across gut microbiota members of farm animals based on homology search.</title>
        <authorList>
            <person name="Zeman M."/>
            <person name="Kubasova T."/>
            <person name="Jahodarova E."/>
            <person name="Nykrynova M."/>
            <person name="Rychlik I."/>
        </authorList>
    </citation>
    <scope>NUCLEOTIDE SEQUENCE [LARGE SCALE GENOMIC DNA]</scope>
    <source>
        <strain evidence="2">154_Feed</strain>
    </source>
</reference>
<protein>
    <submittedName>
        <fullName evidence="1">DUF3793 family protein</fullName>
    </submittedName>
</protein>
<dbReference type="Pfam" id="PF12672">
    <property type="entry name" value="DUF3793"/>
    <property type="match status" value="2"/>
</dbReference>
<dbReference type="Proteomes" id="UP001529421">
    <property type="component" value="Unassembled WGS sequence"/>
</dbReference>
<reference evidence="1 2" key="2">
    <citation type="submission" date="2023-06" db="EMBL/GenBank/DDBJ databases">
        <authorList>
            <person name="Zeman M."/>
            <person name="Kubasova T."/>
            <person name="Jahodarova E."/>
            <person name="Nykrynova M."/>
            <person name="Rychlik I."/>
        </authorList>
    </citation>
    <scope>NUCLEOTIDE SEQUENCE [LARGE SCALE GENOMIC DNA]</scope>
    <source>
        <strain evidence="1 2">154_Feed</strain>
    </source>
</reference>